<comment type="catalytic activity">
    <reaction evidence="5 7">
        <text>dimethylallyl phosphate + FMNH2 = prenylated FMNH2 + phosphate</text>
        <dbReference type="Rhea" id="RHEA:37743"/>
        <dbReference type="ChEBI" id="CHEBI:43474"/>
        <dbReference type="ChEBI" id="CHEBI:57618"/>
        <dbReference type="ChEBI" id="CHEBI:87467"/>
        <dbReference type="ChEBI" id="CHEBI:88052"/>
        <dbReference type="EC" id="2.5.1.129"/>
    </reaction>
</comment>
<keyword evidence="10" id="KW-1185">Reference proteome</keyword>
<accession>A0AA48K8Z5</accession>
<feature type="binding site" evidence="7">
    <location>
        <position position="128"/>
    </location>
    <ligand>
        <name>FMN</name>
        <dbReference type="ChEBI" id="CHEBI:58210"/>
    </ligand>
</feature>
<dbReference type="InterPro" id="IPR004507">
    <property type="entry name" value="UbiX-like"/>
</dbReference>
<keyword evidence="3 7" id="KW-0288">FMN</keyword>
<comment type="similarity">
    <text evidence="6 7">Belongs to the UbiX/PAD1 family.</text>
</comment>
<dbReference type="NCBIfam" id="NF004685">
    <property type="entry name" value="PRK06029.1"/>
    <property type="match status" value="1"/>
</dbReference>
<dbReference type="GO" id="GO:0016831">
    <property type="term" value="F:carboxy-lyase activity"/>
    <property type="evidence" value="ECO:0007669"/>
    <property type="project" value="TreeGrafter"/>
</dbReference>
<dbReference type="PANTHER" id="PTHR43374">
    <property type="entry name" value="FLAVIN PRENYLTRANSFERASE"/>
    <property type="match status" value="1"/>
</dbReference>
<dbReference type="HAMAP" id="MF_01984">
    <property type="entry name" value="ubiX_pad"/>
    <property type="match status" value="1"/>
</dbReference>
<evidence type="ECO:0000256" key="2">
    <source>
        <dbReference type="ARBA" id="ARBA00022630"/>
    </source>
</evidence>
<evidence type="ECO:0000313" key="9">
    <source>
        <dbReference type="EMBL" id="BDU71797.1"/>
    </source>
</evidence>
<evidence type="ECO:0000256" key="4">
    <source>
        <dbReference type="ARBA" id="ARBA00022679"/>
    </source>
</evidence>
<dbReference type="KEGG" id="msil:METEAL_09710"/>
<dbReference type="Pfam" id="PF02441">
    <property type="entry name" value="Flavoprotein"/>
    <property type="match status" value="1"/>
</dbReference>
<comment type="caution">
    <text evidence="7">Lacks conserved residue(s) required for the propagation of feature annotation.</text>
</comment>
<evidence type="ECO:0000256" key="3">
    <source>
        <dbReference type="ARBA" id="ARBA00022643"/>
    </source>
</evidence>
<dbReference type="PANTHER" id="PTHR43374:SF1">
    <property type="entry name" value="FLAVIN PRENYLTRANSFERASE PAD1, MITOCHONDRIAL"/>
    <property type="match status" value="1"/>
</dbReference>
<protein>
    <recommendedName>
        <fullName evidence="7">Flavin prenyltransferase UbiX</fullName>
        <ecNumber evidence="7">2.5.1.129</ecNumber>
    </recommendedName>
</protein>
<dbReference type="NCBIfam" id="TIGR00421">
    <property type="entry name" value="ubiX_pad"/>
    <property type="match status" value="1"/>
</dbReference>
<evidence type="ECO:0000259" key="8">
    <source>
        <dbReference type="Pfam" id="PF02441"/>
    </source>
</evidence>
<proteinExistence type="inferred from homology"/>
<evidence type="ECO:0000256" key="7">
    <source>
        <dbReference type="HAMAP-Rule" id="MF_01984"/>
    </source>
</evidence>
<keyword evidence="4 7" id="KW-0808">Transferase</keyword>
<name>A0AA48K8Z5_9BACT</name>
<comment type="function">
    <text evidence="7">Flavin prenyltransferase that catalyzes the synthesis of the prenylated FMN cofactor (prenyl-FMN) for 4-hydroxy-3-polyprenylbenzoic acid decarboxylase UbiD. The prenyltransferase is metal-independent and links a dimethylallyl moiety from dimethylallyl monophosphate (DMAP) to the flavin N5 and C6 atoms of FMN.</text>
</comment>
<gene>
    <name evidence="7" type="primary">ubiX</name>
    <name evidence="9" type="ORF">METEAL_09710</name>
</gene>
<dbReference type="Proteomes" id="UP001238179">
    <property type="component" value="Chromosome"/>
</dbReference>
<organism evidence="9 10">
    <name type="scientific">Mesoterricola silvestris</name>
    <dbReference type="NCBI Taxonomy" id="2927979"/>
    <lineage>
        <taxon>Bacteria</taxon>
        <taxon>Pseudomonadati</taxon>
        <taxon>Acidobacteriota</taxon>
        <taxon>Holophagae</taxon>
        <taxon>Holophagales</taxon>
        <taxon>Holophagaceae</taxon>
        <taxon>Mesoterricola</taxon>
    </lineage>
</organism>
<dbReference type="AlphaFoldDB" id="A0AA48K8Z5"/>
<sequence length="212" mass="22983">MESNEKKRLVVGISGASGAILGIDLLKAMQGFPDWETHLVVSNGGRRTIAHETPYSMEEVAALATRMHPIEDVGALVASGTFRTAGMVVVPCSMKTVAGIATGYSENLLLRAADVVIKERRKLVLVARESPLSPVHLRNMQAVTEMGVILLPPVLTFYNHPATIEDMTRHIIGKVLDVFGLEMPRFNRWNDALTAIPARGSQVDGAGYLARP</sequence>
<dbReference type="EC" id="2.5.1.129" evidence="7"/>
<reference evidence="10" key="1">
    <citation type="journal article" date="2023" name="Int. J. Syst. Evol. Microbiol.">
        <title>Mesoterricola silvestris gen. nov., sp. nov., Mesoterricola sediminis sp. nov., Geothrix oryzae sp. nov., Geothrix edaphica sp. nov., Geothrix rubra sp. nov., and Geothrix limicola sp. nov., six novel members of Acidobacteriota isolated from soils.</title>
        <authorList>
            <person name="Itoh H."/>
            <person name="Sugisawa Y."/>
            <person name="Mise K."/>
            <person name="Xu Z."/>
            <person name="Kuniyasu M."/>
            <person name="Ushijima N."/>
            <person name="Kawano K."/>
            <person name="Kobayashi E."/>
            <person name="Shiratori Y."/>
            <person name="Masuda Y."/>
            <person name="Senoo K."/>
        </authorList>
    </citation>
    <scope>NUCLEOTIDE SEQUENCE [LARGE SCALE GENOMIC DNA]</scope>
    <source>
        <strain evidence="10">W79</strain>
    </source>
</reference>
<evidence type="ECO:0000313" key="10">
    <source>
        <dbReference type="Proteomes" id="UP001238179"/>
    </source>
</evidence>
<feature type="binding site" evidence="7">
    <location>
        <begin position="15"/>
        <end position="17"/>
    </location>
    <ligand>
        <name>FMN</name>
        <dbReference type="ChEBI" id="CHEBI:58210"/>
    </ligand>
</feature>
<keyword evidence="2 7" id="KW-0285">Flavoprotein</keyword>
<evidence type="ECO:0000256" key="6">
    <source>
        <dbReference type="ARBA" id="ARBA00060793"/>
    </source>
</evidence>
<evidence type="ECO:0000256" key="1">
    <source>
        <dbReference type="ARBA" id="ARBA00022602"/>
    </source>
</evidence>
<dbReference type="InterPro" id="IPR003382">
    <property type="entry name" value="Flavoprotein"/>
</dbReference>
<feature type="domain" description="Flavoprotein" evidence="8">
    <location>
        <begin position="7"/>
        <end position="178"/>
    </location>
</feature>
<keyword evidence="1 7" id="KW-0637">Prenyltransferase</keyword>
<dbReference type="Gene3D" id="3.40.50.1950">
    <property type="entry name" value="Flavin prenyltransferase-like"/>
    <property type="match status" value="1"/>
</dbReference>
<feature type="binding site" evidence="7">
    <location>
        <begin position="93"/>
        <end position="96"/>
    </location>
    <ligand>
        <name>FMN</name>
        <dbReference type="ChEBI" id="CHEBI:58210"/>
    </ligand>
</feature>
<dbReference type="SUPFAM" id="SSF52507">
    <property type="entry name" value="Homo-oligomeric flavin-containing Cys decarboxylases, HFCD"/>
    <property type="match status" value="1"/>
</dbReference>
<feature type="binding site" evidence="7">
    <location>
        <position position="174"/>
    </location>
    <ligand>
        <name>dimethylallyl phosphate</name>
        <dbReference type="ChEBI" id="CHEBI:88052"/>
    </ligand>
</feature>
<dbReference type="FunFam" id="3.40.50.1950:FF:000001">
    <property type="entry name" value="Flavin prenyltransferase UbiX"/>
    <property type="match status" value="1"/>
</dbReference>
<dbReference type="InterPro" id="IPR036551">
    <property type="entry name" value="Flavin_trans-like"/>
</dbReference>
<dbReference type="RefSeq" id="WP_316414700.1">
    <property type="nucleotide sequence ID" value="NZ_AP027080.1"/>
</dbReference>
<evidence type="ECO:0000256" key="5">
    <source>
        <dbReference type="ARBA" id="ARBA00050612"/>
    </source>
</evidence>
<feature type="binding site" evidence="7">
    <location>
        <position position="42"/>
    </location>
    <ligand>
        <name>FMN</name>
        <dbReference type="ChEBI" id="CHEBI:58210"/>
    </ligand>
</feature>
<dbReference type="GO" id="GO:0106141">
    <property type="term" value="F:flavin prenyltransferase activity"/>
    <property type="evidence" value="ECO:0007669"/>
    <property type="project" value="UniProtKB-EC"/>
</dbReference>
<dbReference type="EMBL" id="AP027080">
    <property type="protein sequence ID" value="BDU71797.1"/>
    <property type="molecule type" value="Genomic_DNA"/>
</dbReference>
<feature type="binding site" evidence="7">
    <location>
        <position position="158"/>
    </location>
    <ligand>
        <name>dimethylallyl phosphate</name>
        <dbReference type="ChEBI" id="CHEBI:88052"/>
    </ligand>
</feature>